<accession>A0AAW0FNB0</accession>
<protein>
    <recommendedName>
        <fullName evidence="4">Secreted protein</fullName>
    </recommendedName>
</protein>
<gene>
    <name evidence="2" type="ORF">QCA50_014268</name>
</gene>
<sequence>MAALVRMMLLAPLIRSQAIFGLVSPPHQIYYSTIPENRQSLDLLLCCNSTSRSSASLGPVELSTLTKWYQALHCGSDMEAPPSSELVFASPMCLLRVISSTWPY</sequence>
<keyword evidence="1" id="KW-0732">Signal</keyword>
<organism evidence="2 3">
    <name type="scientific">Cerrena zonata</name>
    <dbReference type="NCBI Taxonomy" id="2478898"/>
    <lineage>
        <taxon>Eukaryota</taxon>
        <taxon>Fungi</taxon>
        <taxon>Dikarya</taxon>
        <taxon>Basidiomycota</taxon>
        <taxon>Agaricomycotina</taxon>
        <taxon>Agaricomycetes</taxon>
        <taxon>Polyporales</taxon>
        <taxon>Cerrenaceae</taxon>
        <taxon>Cerrena</taxon>
    </lineage>
</organism>
<evidence type="ECO:0000313" key="2">
    <source>
        <dbReference type="EMBL" id="KAK7682468.1"/>
    </source>
</evidence>
<dbReference type="Proteomes" id="UP001385951">
    <property type="component" value="Unassembled WGS sequence"/>
</dbReference>
<comment type="caution">
    <text evidence="2">The sequence shown here is derived from an EMBL/GenBank/DDBJ whole genome shotgun (WGS) entry which is preliminary data.</text>
</comment>
<dbReference type="EMBL" id="JASBNA010000035">
    <property type="protein sequence ID" value="KAK7682468.1"/>
    <property type="molecule type" value="Genomic_DNA"/>
</dbReference>
<feature type="signal peptide" evidence="1">
    <location>
        <begin position="1"/>
        <end position="18"/>
    </location>
</feature>
<feature type="chain" id="PRO_5043474616" description="Secreted protein" evidence="1">
    <location>
        <begin position="19"/>
        <end position="104"/>
    </location>
</feature>
<name>A0AAW0FNB0_9APHY</name>
<evidence type="ECO:0008006" key="4">
    <source>
        <dbReference type="Google" id="ProtNLM"/>
    </source>
</evidence>
<evidence type="ECO:0000313" key="3">
    <source>
        <dbReference type="Proteomes" id="UP001385951"/>
    </source>
</evidence>
<proteinExistence type="predicted"/>
<dbReference type="AlphaFoldDB" id="A0AAW0FNB0"/>
<evidence type="ECO:0000256" key="1">
    <source>
        <dbReference type="SAM" id="SignalP"/>
    </source>
</evidence>
<reference evidence="2 3" key="1">
    <citation type="submission" date="2022-09" db="EMBL/GenBank/DDBJ databases">
        <authorList>
            <person name="Palmer J.M."/>
        </authorList>
    </citation>
    <scope>NUCLEOTIDE SEQUENCE [LARGE SCALE GENOMIC DNA]</scope>
    <source>
        <strain evidence="2 3">DSM 7382</strain>
    </source>
</reference>
<keyword evidence="3" id="KW-1185">Reference proteome</keyword>